<evidence type="ECO:0000313" key="10">
    <source>
        <dbReference type="Proteomes" id="UP000078046"/>
    </source>
</evidence>
<dbReference type="SUPFAM" id="SSF54534">
    <property type="entry name" value="FKBP-like"/>
    <property type="match status" value="1"/>
</dbReference>
<dbReference type="Pfam" id="PF00254">
    <property type="entry name" value="FKBP_C"/>
    <property type="match status" value="1"/>
</dbReference>
<keyword evidence="5 7" id="KW-0697">Rotamase</keyword>
<evidence type="ECO:0000256" key="2">
    <source>
        <dbReference type="ARBA" id="ARBA00013194"/>
    </source>
</evidence>
<keyword evidence="6 7" id="KW-0413">Isomerase</keyword>
<dbReference type="InterPro" id="IPR011990">
    <property type="entry name" value="TPR-like_helical_dom_sf"/>
</dbReference>
<organism evidence="9 10">
    <name type="scientific">Intoshia linei</name>
    <dbReference type="NCBI Taxonomy" id="1819745"/>
    <lineage>
        <taxon>Eukaryota</taxon>
        <taxon>Metazoa</taxon>
        <taxon>Spiralia</taxon>
        <taxon>Lophotrochozoa</taxon>
        <taxon>Mesozoa</taxon>
        <taxon>Orthonectida</taxon>
        <taxon>Rhopaluridae</taxon>
        <taxon>Intoshia</taxon>
    </lineage>
</organism>
<dbReference type="PANTHER" id="PTHR46512:SF9">
    <property type="entry name" value="PEPTIDYLPROLYL ISOMERASE"/>
    <property type="match status" value="1"/>
</dbReference>
<comment type="caution">
    <text evidence="9">The sequence shown here is derived from an EMBL/GenBank/DDBJ whole genome shotgun (WGS) entry which is preliminary data.</text>
</comment>
<evidence type="ECO:0000256" key="3">
    <source>
        <dbReference type="ARBA" id="ARBA00022737"/>
    </source>
</evidence>
<accession>A0A177B7I6</accession>
<dbReference type="EMBL" id="LWCA01000248">
    <property type="protein sequence ID" value="OAF69652.1"/>
    <property type="molecule type" value="Genomic_DNA"/>
</dbReference>
<name>A0A177B7I6_9BILA</name>
<feature type="domain" description="PPIase FKBP-type" evidence="8">
    <location>
        <begin position="36"/>
        <end position="124"/>
    </location>
</feature>
<evidence type="ECO:0000256" key="7">
    <source>
        <dbReference type="PROSITE-ProRule" id="PRU00277"/>
    </source>
</evidence>
<dbReference type="InterPro" id="IPR050754">
    <property type="entry name" value="FKBP4/5/8-like"/>
</dbReference>
<evidence type="ECO:0000256" key="6">
    <source>
        <dbReference type="ARBA" id="ARBA00023235"/>
    </source>
</evidence>
<keyword evidence="10" id="KW-1185">Reference proteome</keyword>
<dbReference type="InterPro" id="IPR046357">
    <property type="entry name" value="PPIase_dom_sf"/>
</dbReference>
<dbReference type="InterPro" id="IPR001179">
    <property type="entry name" value="PPIase_FKBP_dom"/>
</dbReference>
<evidence type="ECO:0000256" key="1">
    <source>
        <dbReference type="ARBA" id="ARBA00000971"/>
    </source>
</evidence>
<dbReference type="GO" id="GO:0003755">
    <property type="term" value="F:peptidyl-prolyl cis-trans isomerase activity"/>
    <property type="evidence" value="ECO:0007669"/>
    <property type="project" value="UniProtKB-KW"/>
</dbReference>
<keyword evidence="4" id="KW-0802">TPR repeat</keyword>
<evidence type="ECO:0000256" key="5">
    <source>
        <dbReference type="ARBA" id="ARBA00023110"/>
    </source>
</evidence>
<keyword evidence="3" id="KW-0677">Repeat</keyword>
<reference evidence="9 10" key="1">
    <citation type="submission" date="2016-04" db="EMBL/GenBank/DDBJ databases">
        <title>The genome of Intoshia linei affirms orthonectids as highly simplified spiralians.</title>
        <authorList>
            <person name="Mikhailov K.V."/>
            <person name="Slusarev G.S."/>
            <person name="Nikitin M.A."/>
            <person name="Logacheva M.D."/>
            <person name="Penin A."/>
            <person name="Aleoshin V."/>
            <person name="Panchin Y.V."/>
        </authorList>
    </citation>
    <scope>NUCLEOTIDE SEQUENCE [LARGE SCALE GENOMIC DNA]</scope>
    <source>
        <strain evidence="9">Intl2013</strain>
        <tissue evidence="9">Whole animal</tissue>
    </source>
</reference>
<evidence type="ECO:0000256" key="4">
    <source>
        <dbReference type="ARBA" id="ARBA00022803"/>
    </source>
</evidence>
<dbReference type="Gene3D" id="1.25.40.10">
    <property type="entry name" value="Tetratricopeptide repeat domain"/>
    <property type="match status" value="1"/>
</dbReference>
<dbReference type="SMART" id="SM00028">
    <property type="entry name" value="TPR"/>
    <property type="match status" value="2"/>
</dbReference>
<dbReference type="Proteomes" id="UP000078046">
    <property type="component" value="Unassembled WGS sequence"/>
</dbReference>
<dbReference type="OrthoDB" id="433738at2759"/>
<comment type="catalytic activity">
    <reaction evidence="1 7">
        <text>[protein]-peptidylproline (omega=180) = [protein]-peptidylproline (omega=0)</text>
        <dbReference type="Rhea" id="RHEA:16237"/>
        <dbReference type="Rhea" id="RHEA-COMP:10747"/>
        <dbReference type="Rhea" id="RHEA-COMP:10748"/>
        <dbReference type="ChEBI" id="CHEBI:83833"/>
        <dbReference type="ChEBI" id="CHEBI:83834"/>
        <dbReference type="EC" id="5.2.1.8"/>
    </reaction>
</comment>
<evidence type="ECO:0000313" key="9">
    <source>
        <dbReference type="EMBL" id="OAF69652.1"/>
    </source>
</evidence>
<sequence>MNENNSIDQIDLSPKEDNGILKTIIKEGRGNTVGKDVNVNVHYVGTLQDGTEFDSSRKRNDFFKFKVGAGSVIKAWDLGVASMKIGEICNLKCAPQYAYGKNGSPPTIPANATLNFEIELISLEGEDVSDDADGSVKKITLESPENKYATPNERANVSIDYILFINEKKICHEKIEFDLGEEHQFNIPRSIGKSLLKFGRGDKSQIFLKESAYEDQYDWIHKHAENIEQVKYEICLLDFKNRLNYWEMELNDMLESANKLKALGNDAFKQKKYHVAKNYYTIVPSIFKLVDEPNDEIKNLNLTSYLNCAMCLINLNKFNDAIKVCDSAIEIDANNEKALYRRAKALCGMKCLDLAISDCKTILKISPNNNAASLILSQCYQIMKQEKENEKKLYKKVFDRQNYKLVKTKQEKIMDNIEVWDNSMCEDITGKNVKT</sequence>
<dbReference type="Gene3D" id="3.10.50.40">
    <property type="match status" value="2"/>
</dbReference>
<gene>
    <name evidence="9" type="ORF">A3Q56_02586</name>
</gene>
<evidence type="ECO:0000259" key="8">
    <source>
        <dbReference type="PROSITE" id="PS50059"/>
    </source>
</evidence>
<dbReference type="SUPFAM" id="SSF48452">
    <property type="entry name" value="TPR-like"/>
    <property type="match status" value="1"/>
</dbReference>
<proteinExistence type="predicted"/>
<dbReference type="FunFam" id="3.10.50.40:FF:000006">
    <property type="entry name" value="Peptidyl-prolyl cis-trans isomerase"/>
    <property type="match status" value="1"/>
</dbReference>
<dbReference type="AlphaFoldDB" id="A0A177B7I6"/>
<dbReference type="EC" id="5.2.1.8" evidence="2 7"/>
<dbReference type="PROSITE" id="PS50059">
    <property type="entry name" value="FKBP_PPIASE"/>
    <property type="match status" value="1"/>
</dbReference>
<dbReference type="PANTHER" id="PTHR46512">
    <property type="entry name" value="PEPTIDYLPROLYL ISOMERASE"/>
    <property type="match status" value="1"/>
</dbReference>
<protein>
    <recommendedName>
        <fullName evidence="2 7">peptidylprolyl isomerase</fullName>
        <ecNumber evidence="2 7">5.2.1.8</ecNumber>
    </recommendedName>
</protein>
<dbReference type="InterPro" id="IPR019734">
    <property type="entry name" value="TPR_rpt"/>
</dbReference>